<dbReference type="InterPro" id="IPR029058">
    <property type="entry name" value="AB_hydrolase_fold"/>
</dbReference>
<dbReference type="RefSeq" id="WP_149159038.1">
    <property type="nucleotide sequence ID" value="NZ_CP043505.1"/>
</dbReference>
<dbReference type="PRINTS" id="PR00412">
    <property type="entry name" value="EPOXHYDRLASE"/>
</dbReference>
<sequence>MHPTRTTIDLSGGPVSYLSWRPDAAPRSTILLLHGGGVDDASLSWGALAPRLARAGHRVIAPDHPGFGESPLPSWTVTQERLVDYVGEFADAVGLDRCIIGGLSLGGGMTIGHALARPDRVTGVLLFATYGLMDRQVDGVFGASAHALTWLMLRTGLLDVAQRAYARDRRLLARGMREIVRDPGQLTDELLDEVEVAARRPGSGTAFGQWQRDQFGWRRLRTNYASQAGQLRSPVLVVHGDRDSGVPLAVIERAAAGMPDARLLVVPGAGHWVQRDRPDLVATAVVDFLDELEGGPDASSAHP</sequence>
<dbReference type="SUPFAM" id="SSF53474">
    <property type="entry name" value="alpha/beta-Hydrolases"/>
    <property type="match status" value="1"/>
</dbReference>
<evidence type="ECO:0000259" key="1">
    <source>
        <dbReference type="Pfam" id="PF00561"/>
    </source>
</evidence>
<organism evidence="2 3">
    <name type="scientific">Agromyces intestinalis</name>
    <dbReference type="NCBI Taxonomy" id="2592652"/>
    <lineage>
        <taxon>Bacteria</taxon>
        <taxon>Bacillati</taxon>
        <taxon>Actinomycetota</taxon>
        <taxon>Actinomycetes</taxon>
        <taxon>Micrococcales</taxon>
        <taxon>Microbacteriaceae</taxon>
        <taxon>Agromyces</taxon>
    </lineage>
</organism>
<dbReference type="PRINTS" id="PR00111">
    <property type="entry name" value="ABHYDROLASE"/>
</dbReference>
<dbReference type="Pfam" id="PF00561">
    <property type="entry name" value="Abhydrolase_1"/>
    <property type="match status" value="1"/>
</dbReference>
<dbReference type="EMBL" id="CP043505">
    <property type="protein sequence ID" value="QEO13013.1"/>
    <property type="molecule type" value="Genomic_DNA"/>
</dbReference>
<evidence type="ECO:0000313" key="2">
    <source>
        <dbReference type="EMBL" id="QEO13013.1"/>
    </source>
</evidence>
<dbReference type="AlphaFoldDB" id="A0A5C1Y9Z5"/>
<dbReference type="Gene3D" id="3.40.50.1820">
    <property type="entry name" value="alpha/beta hydrolase"/>
    <property type="match status" value="1"/>
</dbReference>
<dbReference type="PANTHER" id="PTHR43194:SF2">
    <property type="entry name" value="PEROXISOMAL MEMBRANE PROTEIN LPX1"/>
    <property type="match status" value="1"/>
</dbReference>
<protein>
    <submittedName>
        <fullName evidence="2">Alpha/beta hydrolase</fullName>
    </submittedName>
</protein>
<reference evidence="2 3" key="1">
    <citation type="submission" date="2019-09" db="EMBL/GenBank/DDBJ databases">
        <title>Genome sequencing of strain KACC 19306.</title>
        <authorList>
            <person name="Heo J."/>
            <person name="Kim S.-J."/>
            <person name="Kim J.-S."/>
            <person name="Hong S.-B."/>
            <person name="Kwon S.-W."/>
        </authorList>
    </citation>
    <scope>NUCLEOTIDE SEQUENCE [LARGE SCALE GENOMIC DNA]</scope>
    <source>
        <strain evidence="2 3">KACC 19306</strain>
    </source>
</reference>
<gene>
    <name evidence="2" type="ORF">FLP10_00210</name>
</gene>
<dbReference type="GO" id="GO:0016787">
    <property type="term" value="F:hydrolase activity"/>
    <property type="evidence" value="ECO:0007669"/>
    <property type="project" value="UniProtKB-KW"/>
</dbReference>
<dbReference type="OrthoDB" id="5902829at2"/>
<keyword evidence="2" id="KW-0378">Hydrolase</keyword>
<dbReference type="InterPro" id="IPR000639">
    <property type="entry name" value="Epox_hydrolase-like"/>
</dbReference>
<dbReference type="InterPro" id="IPR000073">
    <property type="entry name" value="AB_hydrolase_1"/>
</dbReference>
<dbReference type="PANTHER" id="PTHR43194">
    <property type="entry name" value="HYDROLASE ALPHA/BETA FOLD FAMILY"/>
    <property type="match status" value="1"/>
</dbReference>
<keyword evidence="3" id="KW-1185">Reference proteome</keyword>
<dbReference type="InterPro" id="IPR050228">
    <property type="entry name" value="Carboxylesterase_BioH"/>
</dbReference>
<name>A0A5C1Y9Z5_9MICO</name>
<dbReference type="KEGG" id="ail:FLP10_00210"/>
<accession>A0A5C1Y9Z5</accession>
<evidence type="ECO:0000313" key="3">
    <source>
        <dbReference type="Proteomes" id="UP000324678"/>
    </source>
</evidence>
<proteinExistence type="predicted"/>
<feature type="domain" description="AB hydrolase-1" evidence="1">
    <location>
        <begin position="29"/>
        <end position="277"/>
    </location>
</feature>
<dbReference type="Proteomes" id="UP000324678">
    <property type="component" value="Chromosome"/>
</dbReference>